<sequence length="643" mass="72675">MDEDVIILSDCDDQEISINDSVYIVENVKETAVCEQLNHCRPGDDEDFIITFSKRGEVLPHARYDCSTHTFTPSDCCVAAPLESNQLFCSQCFCYICDKVASECSVWSKPGLCHCNAHKKSVFWTSKRDKVVVGYLQIFNFNLLEIDSDLRLAESRLIQLEEELSSEYAFYLMGFDFSLLASQCSCLCHTANCVQCQACLAYHPQLKIYDYTRVFECVNRFLDRAEAERPRAAAVMRLGAAKLFITHQQPPGRVFSPNPVARVSEAVWLLLSRVTEAVRRQMLECDFSLEFQQKLLTFYRTFPLPHNCHDLKNRLCVLPWTDILLVSVLKGQNVTGVRPGKGKKTTLTECSSVVLLRAEILQRQNRYRELARYLKLVQTYKSSDTVKAVVDMIPLFLMKAGDFSSALSSFFTPPPGVCCPACRLTPHLFIVYLRILTTATAPRTSTDLSLDKSWHKVEGAVVPKLVDVVKFGLRIMKSCKAVYMDAQSWAFFIQILQSPTGPPDTTFLEKARDETRKILLDQGSVGQNIQIPRTFLEVYPEHSLMLLVTQAMVLRIIQQPFSTTQPIIPAYKENVWALQWLVEELNKTGQMTLHHQVPEFIRMLNEVLASRASPPSAPTSAGDVTSQPDDIAPPGSRIHQNAK</sequence>
<organism evidence="2 3">
    <name type="scientific">Umbra pygmaea</name>
    <name type="common">Eastern mudminnow</name>
    <dbReference type="NCBI Taxonomy" id="75934"/>
    <lineage>
        <taxon>Eukaryota</taxon>
        <taxon>Metazoa</taxon>
        <taxon>Chordata</taxon>
        <taxon>Craniata</taxon>
        <taxon>Vertebrata</taxon>
        <taxon>Euteleostomi</taxon>
        <taxon>Actinopterygii</taxon>
        <taxon>Neopterygii</taxon>
        <taxon>Teleostei</taxon>
        <taxon>Protacanthopterygii</taxon>
        <taxon>Esociformes</taxon>
        <taxon>Umbridae</taxon>
        <taxon>Umbra</taxon>
    </lineage>
</organism>
<dbReference type="PANTHER" id="PTHR33443">
    <property type="entry name" value="ZGC:112980"/>
    <property type="match status" value="1"/>
</dbReference>
<evidence type="ECO:0000313" key="3">
    <source>
        <dbReference type="Proteomes" id="UP001557470"/>
    </source>
</evidence>
<dbReference type="AlphaFoldDB" id="A0ABD0XNI0"/>
<protein>
    <submittedName>
        <fullName evidence="2">Uncharacterized protein</fullName>
    </submittedName>
</protein>
<evidence type="ECO:0000313" key="2">
    <source>
        <dbReference type="EMBL" id="KAL1005260.1"/>
    </source>
</evidence>
<proteinExistence type="predicted"/>
<evidence type="ECO:0000256" key="1">
    <source>
        <dbReference type="SAM" id="MobiDB-lite"/>
    </source>
</evidence>
<dbReference type="PANTHER" id="PTHR33443:SF30">
    <property type="entry name" value="SARCOSINE DEHYDROGENASE-2C PROTEIN"/>
    <property type="match status" value="1"/>
</dbReference>
<comment type="caution">
    <text evidence="2">The sequence shown here is derived from an EMBL/GenBank/DDBJ whole genome shotgun (WGS) entry which is preliminary data.</text>
</comment>
<feature type="region of interest" description="Disordered" evidence="1">
    <location>
        <begin position="611"/>
        <end position="643"/>
    </location>
</feature>
<accession>A0ABD0XNI0</accession>
<feature type="compositionally biased region" description="Low complexity" evidence="1">
    <location>
        <begin position="611"/>
        <end position="621"/>
    </location>
</feature>
<reference evidence="2 3" key="1">
    <citation type="submission" date="2024-06" db="EMBL/GenBank/DDBJ databases">
        <authorList>
            <person name="Pan Q."/>
            <person name="Wen M."/>
            <person name="Jouanno E."/>
            <person name="Zahm M."/>
            <person name="Klopp C."/>
            <person name="Cabau C."/>
            <person name="Louis A."/>
            <person name="Berthelot C."/>
            <person name="Parey E."/>
            <person name="Roest Crollius H."/>
            <person name="Montfort J."/>
            <person name="Robinson-Rechavi M."/>
            <person name="Bouchez O."/>
            <person name="Lampietro C."/>
            <person name="Lopez Roques C."/>
            <person name="Donnadieu C."/>
            <person name="Postlethwait J."/>
            <person name="Bobe J."/>
            <person name="Verreycken H."/>
            <person name="Guiguen Y."/>
        </authorList>
    </citation>
    <scope>NUCLEOTIDE SEQUENCE [LARGE SCALE GENOMIC DNA]</scope>
    <source>
        <strain evidence="2">Up_M1</strain>
        <tissue evidence="2">Testis</tissue>
    </source>
</reference>
<name>A0ABD0XNI0_UMBPY</name>
<gene>
    <name evidence="2" type="ORF">UPYG_G00056780</name>
</gene>
<dbReference type="EMBL" id="JAGEUA010000002">
    <property type="protein sequence ID" value="KAL1005260.1"/>
    <property type="molecule type" value="Genomic_DNA"/>
</dbReference>
<keyword evidence="3" id="KW-1185">Reference proteome</keyword>
<dbReference type="Proteomes" id="UP001557470">
    <property type="component" value="Unassembled WGS sequence"/>
</dbReference>
<dbReference type="InterPro" id="IPR053234">
    <property type="entry name" value="RPM1_Interactor"/>
</dbReference>